<keyword evidence="11" id="KW-1185">Reference proteome</keyword>
<comment type="catalytic activity">
    <reaction evidence="6">
        <text>glyoxylate + acetyl-CoA + H2O = (S)-malate + CoA + H(+)</text>
        <dbReference type="Rhea" id="RHEA:18181"/>
        <dbReference type="ChEBI" id="CHEBI:15377"/>
        <dbReference type="ChEBI" id="CHEBI:15378"/>
        <dbReference type="ChEBI" id="CHEBI:15589"/>
        <dbReference type="ChEBI" id="CHEBI:36655"/>
        <dbReference type="ChEBI" id="CHEBI:57287"/>
        <dbReference type="ChEBI" id="CHEBI:57288"/>
        <dbReference type="EC" id="2.3.3.9"/>
    </reaction>
</comment>
<dbReference type="RefSeq" id="WP_344140318.1">
    <property type="nucleotide sequence ID" value="NZ_BAAALT010000295.1"/>
</dbReference>
<dbReference type="EMBL" id="BAAALT010000295">
    <property type="protein sequence ID" value="GAA1836009.1"/>
    <property type="molecule type" value="Genomic_DNA"/>
</dbReference>
<dbReference type="EC" id="2.3.3.9" evidence="2"/>
<dbReference type="Pfam" id="PF01274">
    <property type="entry name" value="MS_TIM-barrel"/>
    <property type="match status" value="1"/>
</dbReference>
<organism evidence="10 11">
    <name type="scientific">Luedemannella flava</name>
    <dbReference type="NCBI Taxonomy" id="349316"/>
    <lineage>
        <taxon>Bacteria</taxon>
        <taxon>Bacillati</taxon>
        <taxon>Actinomycetota</taxon>
        <taxon>Actinomycetes</taxon>
        <taxon>Micromonosporales</taxon>
        <taxon>Micromonosporaceae</taxon>
        <taxon>Luedemannella</taxon>
    </lineage>
</organism>
<dbReference type="InterPro" id="IPR011076">
    <property type="entry name" value="Malate_synth_sf"/>
</dbReference>
<evidence type="ECO:0000259" key="7">
    <source>
        <dbReference type="Pfam" id="PF01274"/>
    </source>
</evidence>
<name>A0ABN2MS80_9ACTN</name>
<accession>A0ABN2MS80</accession>
<keyword evidence="5" id="KW-0808">Transferase</keyword>
<evidence type="ECO:0000313" key="11">
    <source>
        <dbReference type="Proteomes" id="UP001500218"/>
    </source>
</evidence>
<dbReference type="InterPro" id="IPR001465">
    <property type="entry name" value="Malate_synthase_TIM"/>
</dbReference>
<keyword evidence="4" id="KW-0816">Tricarboxylic acid cycle</keyword>
<dbReference type="Pfam" id="PF20656">
    <property type="entry name" value="MS_N"/>
    <property type="match status" value="1"/>
</dbReference>
<evidence type="ECO:0000256" key="5">
    <source>
        <dbReference type="ARBA" id="ARBA00022679"/>
    </source>
</evidence>
<evidence type="ECO:0000256" key="2">
    <source>
        <dbReference type="ARBA" id="ARBA00012636"/>
    </source>
</evidence>
<dbReference type="InterPro" id="IPR046363">
    <property type="entry name" value="MS_N_TIM-barrel_dom"/>
</dbReference>
<sequence length="522" mass="55545">MTAVAPTATVLADSVDTDGVLTEEALALVATLQRTYGHARSVLLRRRSERATAYARGARPGLDPATAHIRDGDWTVPPAPHDLTDRRCEITGPADRKMMVSALNSGAKVFLCDLEDALSPTWANIVDGHRNLRDWAAGTLTFTRPDGTVDTVNADPATIVVRPRGLHLNEAHVAVDGAPVAAGLFDIAVAAVLGGRQREAAGSALYLYLPKMESHHEAQWWDALIGDVERRVGLAPRSIRVTVLIETITAAYEMDEILFALRERITGLNAGRWDYIFSVIKKFGADAGHVLPDRQRVTMTVPFLAAYAQRLVAVAHRRGAHAIGGMAALIPSRRDAEANARAFAGVRADKQREAGLGYDGTWVAHPDLVPVATEVFDATLGQAPNQLGVRPEPAAPVEALLDTAIEGAAVTPEGVAGNVSVALRYLAAWLGGLGAVGVDGLMEDLATAEISRSQLWQWIHHGVTLPDGTVVTADYVGALLDAEVDRLLIDGGDKQLLTAAADAVRKGALQPVLPEFVVGELA</sequence>
<dbReference type="InterPro" id="IPR048355">
    <property type="entry name" value="MS_C"/>
</dbReference>
<evidence type="ECO:0000256" key="4">
    <source>
        <dbReference type="ARBA" id="ARBA00022532"/>
    </source>
</evidence>
<dbReference type="Pfam" id="PF20659">
    <property type="entry name" value="MS_C"/>
    <property type="match status" value="1"/>
</dbReference>
<feature type="domain" description="Malate synthase N-terminal" evidence="8">
    <location>
        <begin position="17"/>
        <end position="68"/>
    </location>
</feature>
<evidence type="ECO:0000256" key="6">
    <source>
        <dbReference type="ARBA" id="ARBA00047918"/>
    </source>
</evidence>
<dbReference type="Gene3D" id="3.20.20.360">
    <property type="entry name" value="Malate synthase, domain 3"/>
    <property type="match status" value="1"/>
</dbReference>
<protein>
    <recommendedName>
        <fullName evidence="2">malate synthase</fullName>
        <ecNumber evidence="2">2.3.3.9</ecNumber>
    </recommendedName>
</protein>
<dbReference type="PIRSF" id="PIRSF001363">
    <property type="entry name" value="Malate_synth"/>
    <property type="match status" value="1"/>
</dbReference>
<feature type="domain" description="Malate synthase TIM barrel" evidence="7">
    <location>
        <begin position="158"/>
        <end position="396"/>
    </location>
</feature>
<dbReference type="InterPro" id="IPR006252">
    <property type="entry name" value="Malate_synthA"/>
</dbReference>
<evidence type="ECO:0000256" key="1">
    <source>
        <dbReference type="ARBA" id="ARBA00006394"/>
    </source>
</evidence>
<reference evidence="10 11" key="1">
    <citation type="journal article" date="2019" name="Int. J. Syst. Evol. Microbiol.">
        <title>The Global Catalogue of Microorganisms (GCM) 10K type strain sequencing project: providing services to taxonomists for standard genome sequencing and annotation.</title>
        <authorList>
            <consortium name="The Broad Institute Genomics Platform"/>
            <consortium name="The Broad Institute Genome Sequencing Center for Infectious Disease"/>
            <person name="Wu L."/>
            <person name="Ma J."/>
        </authorList>
    </citation>
    <scope>NUCLEOTIDE SEQUENCE [LARGE SCALE GENOMIC DNA]</scope>
    <source>
        <strain evidence="10 11">JCM 13250</strain>
    </source>
</reference>
<dbReference type="InterPro" id="IPR044856">
    <property type="entry name" value="Malate_synth_C_sf"/>
</dbReference>
<dbReference type="SUPFAM" id="SSF51645">
    <property type="entry name" value="Malate synthase G"/>
    <property type="match status" value="1"/>
</dbReference>
<dbReference type="Gene3D" id="1.20.1220.12">
    <property type="entry name" value="Malate synthase, domain III"/>
    <property type="match status" value="1"/>
</dbReference>
<dbReference type="PANTHER" id="PTHR42902">
    <property type="entry name" value="MALATE SYNTHASE"/>
    <property type="match status" value="1"/>
</dbReference>
<proteinExistence type="inferred from homology"/>
<evidence type="ECO:0000313" key="10">
    <source>
        <dbReference type="EMBL" id="GAA1836009.1"/>
    </source>
</evidence>
<dbReference type="InterPro" id="IPR048356">
    <property type="entry name" value="MS_N"/>
</dbReference>
<dbReference type="Proteomes" id="UP001500218">
    <property type="component" value="Unassembled WGS sequence"/>
</dbReference>
<evidence type="ECO:0000259" key="8">
    <source>
        <dbReference type="Pfam" id="PF20656"/>
    </source>
</evidence>
<comment type="caution">
    <text evidence="10">The sequence shown here is derived from an EMBL/GenBank/DDBJ whole genome shotgun (WGS) entry which is preliminary data.</text>
</comment>
<feature type="domain" description="Malate synthase C-terminal" evidence="9">
    <location>
        <begin position="411"/>
        <end position="517"/>
    </location>
</feature>
<dbReference type="PANTHER" id="PTHR42902:SF1">
    <property type="entry name" value="MALATE SYNTHASE 1-RELATED"/>
    <property type="match status" value="1"/>
</dbReference>
<gene>
    <name evidence="10" type="primary">aceB_2</name>
    <name evidence="10" type="ORF">GCM10009682_62620</name>
</gene>
<keyword evidence="3" id="KW-0329">Glyoxylate bypass</keyword>
<evidence type="ECO:0000259" key="9">
    <source>
        <dbReference type="Pfam" id="PF20659"/>
    </source>
</evidence>
<comment type="similarity">
    <text evidence="1">Belongs to the malate synthase family.</text>
</comment>
<evidence type="ECO:0000256" key="3">
    <source>
        <dbReference type="ARBA" id="ARBA00022435"/>
    </source>
</evidence>